<organism evidence="3 4">
    <name type="scientific">Acanthamoeba castellanii (strain ATCC 30010 / Neff)</name>
    <dbReference type="NCBI Taxonomy" id="1257118"/>
    <lineage>
        <taxon>Eukaryota</taxon>
        <taxon>Amoebozoa</taxon>
        <taxon>Discosea</taxon>
        <taxon>Longamoebia</taxon>
        <taxon>Centramoebida</taxon>
        <taxon>Acanthamoebidae</taxon>
        <taxon>Acanthamoeba</taxon>
    </lineage>
</organism>
<dbReference type="GeneID" id="14921136"/>
<dbReference type="EMBL" id="KB007923">
    <property type="protein sequence ID" value="ELR20289.1"/>
    <property type="molecule type" value="Genomic_DNA"/>
</dbReference>
<dbReference type="OrthoDB" id="16005at2759"/>
<proteinExistence type="predicted"/>
<dbReference type="KEGG" id="acan:ACA1_307540"/>
<reference evidence="3 4" key="1">
    <citation type="journal article" date="2013" name="Genome Biol.">
        <title>Genome of Acanthamoeba castellanii highlights extensive lateral gene transfer and early evolution of tyrosine kinase signaling.</title>
        <authorList>
            <person name="Clarke M."/>
            <person name="Lohan A.J."/>
            <person name="Liu B."/>
            <person name="Lagkouvardos I."/>
            <person name="Roy S."/>
            <person name="Zafar N."/>
            <person name="Bertelli C."/>
            <person name="Schilde C."/>
            <person name="Kianianmomeni A."/>
            <person name="Burglin T.R."/>
            <person name="Frech C."/>
            <person name="Turcotte B."/>
            <person name="Kopec K.O."/>
            <person name="Synnott J.M."/>
            <person name="Choo C."/>
            <person name="Paponov I."/>
            <person name="Finkler A."/>
            <person name="Soon Heng Tan C."/>
            <person name="Hutchins A.P."/>
            <person name="Weinmeier T."/>
            <person name="Rattei T."/>
            <person name="Chu J.S."/>
            <person name="Gimenez G."/>
            <person name="Irimia M."/>
            <person name="Rigden D.J."/>
            <person name="Fitzpatrick D.A."/>
            <person name="Lorenzo-Morales J."/>
            <person name="Bateman A."/>
            <person name="Chiu C.H."/>
            <person name="Tang P."/>
            <person name="Hegemann P."/>
            <person name="Fromm H."/>
            <person name="Raoult D."/>
            <person name="Greub G."/>
            <person name="Miranda-Saavedra D."/>
            <person name="Chen N."/>
            <person name="Nash P."/>
            <person name="Ginger M.L."/>
            <person name="Horn M."/>
            <person name="Schaap P."/>
            <person name="Caler L."/>
            <person name="Loftus B."/>
        </authorList>
    </citation>
    <scope>NUCLEOTIDE SEQUENCE [LARGE SCALE GENOMIC DNA]</scope>
    <source>
        <strain evidence="3 4">Neff</strain>
    </source>
</reference>
<gene>
    <name evidence="3" type="ORF">ACA1_307540</name>
</gene>
<protein>
    <recommendedName>
        <fullName evidence="2">PH domain-containing protein</fullName>
    </recommendedName>
</protein>
<dbReference type="Proteomes" id="UP000011083">
    <property type="component" value="Unassembled WGS sequence"/>
</dbReference>
<feature type="compositionally biased region" description="Polar residues" evidence="1">
    <location>
        <begin position="272"/>
        <end position="293"/>
    </location>
</feature>
<dbReference type="SUPFAM" id="SSF50729">
    <property type="entry name" value="PH domain-like"/>
    <property type="match status" value="1"/>
</dbReference>
<evidence type="ECO:0000259" key="2">
    <source>
        <dbReference type="PROSITE" id="PS50003"/>
    </source>
</evidence>
<dbReference type="RefSeq" id="XP_004342405.1">
    <property type="nucleotide sequence ID" value="XM_004342356.1"/>
</dbReference>
<dbReference type="SMART" id="SM00233">
    <property type="entry name" value="PH"/>
    <property type="match status" value="1"/>
</dbReference>
<feature type="compositionally biased region" description="Low complexity" evidence="1">
    <location>
        <begin position="18"/>
        <end position="64"/>
    </location>
</feature>
<dbReference type="InterPro" id="IPR011993">
    <property type="entry name" value="PH-like_dom_sf"/>
</dbReference>
<feature type="domain" description="PH" evidence="2">
    <location>
        <begin position="180"/>
        <end position="335"/>
    </location>
</feature>
<dbReference type="Gene3D" id="2.30.29.30">
    <property type="entry name" value="Pleckstrin-homology domain (PH domain)/Phosphotyrosine-binding domain (PTB)"/>
    <property type="match status" value="1"/>
</dbReference>
<feature type="compositionally biased region" description="Basic and acidic residues" evidence="1">
    <location>
        <begin position="121"/>
        <end position="136"/>
    </location>
</feature>
<dbReference type="InterPro" id="IPR001849">
    <property type="entry name" value="PH_domain"/>
</dbReference>
<dbReference type="PROSITE" id="PS50003">
    <property type="entry name" value="PH_DOMAIN"/>
    <property type="match status" value="1"/>
</dbReference>
<evidence type="ECO:0000313" key="4">
    <source>
        <dbReference type="Proteomes" id="UP000011083"/>
    </source>
</evidence>
<feature type="region of interest" description="Disordered" evidence="1">
    <location>
        <begin position="253"/>
        <end position="294"/>
    </location>
</feature>
<evidence type="ECO:0000256" key="1">
    <source>
        <dbReference type="SAM" id="MobiDB-lite"/>
    </source>
</evidence>
<feature type="compositionally biased region" description="Gly residues" evidence="1">
    <location>
        <begin position="1"/>
        <end position="11"/>
    </location>
</feature>
<evidence type="ECO:0000313" key="3">
    <source>
        <dbReference type="EMBL" id="ELR20289.1"/>
    </source>
</evidence>
<keyword evidence="4" id="KW-1185">Reference proteome</keyword>
<feature type="region of interest" description="Disordered" evidence="1">
    <location>
        <begin position="76"/>
        <end position="169"/>
    </location>
</feature>
<name>L8H440_ACACF</name>
<sequence length="549" mass="61354">MEGANGNGLQFGGDDESSPLSSSPASISFSETTTSFETCAVPSSPSVGRWSPSSSPTSSSPTTTVTLTTFSLLASSSAAATAAAGDEGSPDDEERRKHRQHYGDALTQKRSLITAAKPRTRSQDRLSGEFAVDKGRTGRLRGASFGADSRGLTRDDSPQAPPSPLSLSSSGDVALIRHEEVYMEGWLNRIGADRRWFVLTANTFAYFRDENMMRVETRTRIHREDIKRVTRSVVAGTEQTVRRTSNALMRMVRTPSRTRKKGSAFSDAFGSPVSSPARNTKSQQSPTTGSEKNLGSFPPNFYILTSCAQERVMALMGEDCVETALWMLALGGLAQRNLSVPADSPLDEQEQRELLRYVHLEGYKGGILKMSREEEWHYWPKGLVKSDRGVDPPLTYSWDGESFTPGEEEESYGWGRWNGVWMEWHAPGTSSSVPAVLTYQWHPVAREYRTERADDNWKWTRHFLASTSGQGEWIMEGEIPEVVVMRQEQRREEAIIQSRLRDFESTTTDFEVERLLQLRKMSLENRRRFMSRSDGEAAPPLNNPAQHEL</sequence>
<dbReference type="VEuPathDB" id="AmoebaDB:ACA1_307540"/>
<accession>L8H440</accession>
<feature type="region of interest" description="Disordered" evidence="1">
    <location>
        <begin position="1"/>
        <end position="64"/>
    </location>
</feature>
<dbReference type="AlphaFoldDB" id="L8H440"/>
<feature type="region of interest" description="Disordered" evidence="1">
    <location>
        <begin position="530"/>
        <end position="549"/>
    </location>
</feature>